<organism evidence="2 3">
    <name type="scientific">Mikania micrantha</name>
    <name type="common">bitter vine</name>
    <dbReference type="NCBI Taxonomy" id="192012"/>
    <lineage>
        <taxon>Eukaryota</taxon>
        <taxon>Viridiplantae</taxon>
        <taxon>Streptophyta</taxon>
        <taxon>Embryophyta</taxon>
        <taxon>Tracheophyta</taxon>
        <taxon>Spermatophyta</taxon>
        <taxon>Magnoliopsida</taxon>
        <taxon>eudicotyledons</taxon>
        <taxon>Gunneridae</taxon>
        <taxon>Pentapetalae</taxon>
        <taxon>asterids</taxon>
        <taxon>campanulids</taxon>
        <taxon>Asterales</taxon>
        <taxon>Asteraceae</taxon>
        <taxon>Asteroideae</taxon>
        <taxon>Heliantheae alliance</taxon>
        <taxon>Eupatorieae</taxon>
        <taxon>Mikania</taxon>
    </lineage>
</organism>
<dbReference type="GO" id="GO:0005634">
    <property type="term" value="C:nucleus"/>
    <property type="evidence" value="ECO:0007669"/>
    <property type="project" value="TreeGrafter"/>
</dbReference>
<dbReference type="GO" id="GO:0000785">
    <property type="term" value="C:chromatin"/>
    <property type="evidence" value="ECO:0007669"/>
    <property type="project" value="TreeGrafter"/>
</dbReference>
<dbReference type="PANTHER" id="PTHR10694">
    <property type="entry name" value="LYSINE-SPECIFIC DEMETHYLASE"/>
    <property type="match status" value="1"/>
</dbReference>
<name>A0A5N6LKP3_9ASTR</name>
<comment type="caution">
    <text evidence="2">The sequence shown here is derived from an EMBL/GenBank/DDBJ whole genome shotgun (WGS) entry which is preliminary data.</text>
</comment>
<evidence type="ECO:0000313" key="3">
    <source>
        <dbReference type="Proteomes" id="UP000326396"/>
    </source>
</evidence>
<dbReference type="Proteomes" id="UP000326396">
    <property type="component" value="Unassembled WGS sequence"/>
</dbReference>
<evidence type="ECO:0000313" key="2">
    <source>
        <dbReference type="EMBL" id="KAD2165094.1"/>
    </source>
</evidence>
<dbReference type="PANTHER" id="PTHR10694:SF38">
    <property type="entry name" value="LYSINE-SPECIFIC DEMETHYLASE REF6"/>
    <property type="match status" value="1"/>
</dbReference>
<keyword evidence="3" id="KW-1185">Reference proteome</keyword>
<protein>
    <recommendedName>
        <fullName evidence="1">JmjN domain-containing protein</fullName>
    </recommendedName>
</protein>
<proteinExistence type="predicted"/>
<dbReference type="Pfam" id="PF02375">
    <property type="entry name" value="JmjN"/>
    <property type="match status" value="1"/>
</dbReference>
<dbReference type="PROSITE" id="PS51183">
    <property type="entry name" value="JMJN"/>
    <property type="match status" value="1"/>
</dbReference>
<dbReference type="GO" id="GO:0010468">
    <property type="term" value="P:regulation of gene expression"/>
    <property type="evidence" value="ECO:0007669"/>
    <property type="project" value="TreeGrafter"/>
</dbReference>
<evidence type="ECO:0000259" key="1">
    <source>
        <dbReference type="PROSITE" id="PS51183"/>
    </source>
</evidence>
<dbReference type="Gene3D" id="2.60.120.650">
    <property type="entry name" value="Cupin"/>
    <property type="match status" value="1"/>
</dbReference>
<gene>
    <name evidence="2" type="ORF">E3N88_41713</name>
</gene>
<dbReference type="InterPro" id="IPR003349">
    <property type="entry name" value="JmjN"/>
</dbReference>
<reference evidence="2 3" key="1">
    <citation type="submission" date="2019-05" db="EMBL/GenBank/DDBJ databases">
        <title>Mikania micrantha, genome provides insights into the molecular mechanism of rapid growth.</title>
        <authorList>
            <person name="Liu B."/>
        </authorList>
    </citation>
    <scope>NUCLEOTIDE SEQUENCE [LARGE SCALE GENOMIC DNA]</scope>
    <source>
        <strain evidence="2">NLD-2019</strain>
        <tissue evidence="2">Leaf</tissue>
    </source>
</reference>
<dbReference type="GO" id="GO:0034647">
    <property type="term" value="F:histone H3K4me/H3K4me2/H3K4me3 demethylase activity"/>
    <property type="evidence" value="ECO:0007669"/>
    <property type="project" value="TreeGrafter"/>
</dbReference>
<feature type="domain" description="JmjN" evidence="1">
    <location>
        <begin position="15"/>
        <end position="56"/>
    </location>
</feature>
<dbReference type="OrthoDB" id="9547406at2759"/>
<dbReference type="SMART" id="SM00545">
    <property type="entry name" value="JmjN"/>
    <property type="match status" value="1"/>
</dbReference>
<accession>A0A5N6LKP3</accession>
<dbReference type="EMBL" id="SZYD01000128">
    <property type="protein sequence ID" value="KAD2165094.1"/>
    <property type="molecule type" value="Genomic_DNA"/>
</dbReference>
<dbReference type="AlphaFoldDB" id="A0A5N6LKP3"/>
<sequence length="158" mass="17654">MGEEVFPWLKSLPLAPEYHPTLAEFQDPISYIFKIEEEASKYGICKIVPPVSGSPRKTVIANLNRSLCARSSDSSPTFTTRQQQIGFCARKHHRPVQKPVWQSGERGLTALEVETLYWKAHVDKPFSVEYANDMPGSAFDQTGGGVGGNWGKRRLGME</sequence>